<gene>
    <name evidence="1" type="ORF">MRATA1EN3_LOCUS23875</name>
</gene>
<sequence>MRTRTQQVEDEDGEGTEPGGAEGGERPLPFLPTQTEKARSPEGQREERDRCPRQEEAETQCARSLLRHSQLSARPKAFLRGMAGDEVGGASRFQDNFRALASSFCAGEAATIFPNVVLSYANTLPERRQVSLQQSGRTSGGVSLAGCVWRPVKWRQAFCPERGPWSACGWLQHLRERSGDREGQEPHRAPRTADQPGPGHRPSKPHGSLTAPDPGTTPGEPCRPLTTPDLGIAQGEPHGPLTTTDPGTAPGEPCRPLTTPDLGIAQGEPHGSLTAPDPGTAPGEPCRPLTTLDLGIAPGEPHGPLTTVDPGTTPGKPCRPLTTLDPGTASGKPCRPLTTPDLGITQGEPHGPLTTADLGTASGKPRRPLTTLDPGTASDTCPEVCLYTQEGQGNHMVFKQNASLTEQTTGHISSACNLLPLKDQNPYPRRLRGTSPCKQSNGLEEETSLGLRLRNACQWLAIVLESDPHAPRWPLESRRSGRALSTSGRAPPNAPGTLAPAFSRQDPSTCCPLGPGVWGLKS</sequence>
<name>A0ACB0FIH4_RANTA</name>
<proteinExistence type="predicted"/>
<dbReference type="Proteomes" id="UP001162501">
    <property type="component" value="Chromosome 8"/>
</dbReference>
<organism evidence="1 2">
    <name type="scientific">Rangifer tarandus platyrhynchus</name>
    <name type="common">Svalbard reindeer</name>
    <dbReference type="NCBI Taxonomy" id="3082113"/>
    <lineage>
        <taxon>Eukaryota</taxon>
        <taxon>Metazoa</taxon>
        <taxon>Chordata</taxon>
        <taxon>Craniata</taxon>
        <taxon>Vertebrata</taxon>
        <taxon>Euteleostomi</taxon>
        <taxon>Mammalia</taxon>
        <taxon>Eutheria</taxon>
        <taxon>Laurasiatheria</taxon>
        <taxon>Artiodactyla</taxon>
        <taxon>Ruminantia</taxon>
        <taxon>Pecora</taxon>
        <taxon>Cervidae</taxon>
        <taxon>Odocoileinae</taxon>
        <taxon>Rangifer</taxon>
    </lineage>
</organism>
<reference evidence="1" key="1">
    <citation type="submission" date="2023-05" db="EMBL/GenBank/DDBJ databases">
        <authorList>
            <consortium name="ELIXIR-Norway"/>
        </authorList>
    </citation>
    <scope>NUCLEOTIDE SEQUENCE</scope>
</reference>
<protein>
    <submittedName>
        <fullName evidence="1">Uncharacterized protein</fullName>
    </submittedName>
</protein>
<accession>A0ACB0FIH4</accession>
<dbReference type="EMBL" id="OX596092">
    <property type="protein sequence ID" value="CAI9712662.1"/>
    <property type="molecule type" value="Genomic_DNA"/>
</dbReference>
<evidence type="ECO:0000313" key="1">
    <source>
        <dbReference type="EMBL" id="CAI9712662.1"/>
    </source>
</evidence>
<evidence type="ECO:0000313" key="2">
    <source>
        <dbReference type="Proteomes" id="UP001162501"/>
    </source>
</evidence>